<comment type="catalytic activity">
    <reaction evidence="8 9">
        <text>[phosphate](n) + ATP = [phosphate](n+1) + ADP</text>
        <dbReference type="Rhea" id="RHEA:19573"/>
        <dbReference type="Rhea" id="RHEA-COMP:9859"/>
        <dbReference type="Rhea" id="RHEA-COMP:14280"/>
        <dbReference type="ChEBI" id="CHEBI:16838"/>
        <dbReference type="ChEBI" id="CHEBI:30616"/>
        <dbReference type="ChEBI" id="CHEBI:456216"/>
        <dbReference type="EC" id="2.7.4.1"/>
    </reaction>
</comment>
<evidence type="ECO:0000259" key="13">
    <source>
        <dbReference type="Pfam" id="PF17941"/>
    </source>
</evidence>
<dbReference type="Gene3D" id="3.30.1840.10">
    <property type="entry name" value="Polyphosphate kinase middle domain"/>
    <property type="match status" value="1"/>
</dbReference>
<evidence type="ECO:0000313" key="14">
    <source>
        <dbReference type="EMBL" id="RHF52320.1"/>
    </source>
</evidence>
<comment type="cofactor">
    <cofactor evidence="8">
        <name>Mg(2+)</name>
        <dbReference type="ChEBI" id="CHEBI:18420"/>
    </cofactor>
</comment>
<reference evidence="14 15" key="1">
    <citation type="submission" date="2018-08" db="EMBL/GenBank/DDBJ databases">
        <title>A genome reference for cultivated species of the human gut microbiota.</title>
        <authorList>
            <person name="Zou Y."/>
            <person name="Xue W."/>
            <person name="Luo G."/>
        </authorList>
    </citation>
    <scope>NUCLEOTIDE SEQUENCE [LARGE SCALE GENOMIC DNA]</scope>
    <source>
        <strain evidence="14 15">AM25-21AC</strain>
    </source>
</reference>
<dbReference type="GO" id="GO:0009358">
    <property type="term" value="C:polyphosphate kinase complex"/>
    <property type="evidence" value="ECO:0007669"/>
    <property type="project" value="InterPro"/>
</dbReference>
<dbReference type="InterPro" id="IPR003414">
    <property type="entry name" value="PP_kinase"/>
</dbReference>
<keyword evidence="3 8" id="KW-0479">Metal-binding</keyword>
<keyword evidence="7 8" id="KW-0460">Magnesium</keyword>
<accession>A0A414NXW0</accession>
<dbReference type="GO" id="GO:0046872">
    <property type="term" value="F:metal ion binding"/>
    <property type="evidence" value="ECO:0007669"/>
    <property type="project" value="UniProtKB-KW"/>
</dbReference>
<dbReference type="NCBIfam" id="NF003917">
    <property type="entry name" value="PRK05443.1-1"/>
    <property type="match status" value="1"/>
</dbReference>
<dbReference type="SUPFAM" id="SSF143724">
    <property type="entry name" value="PHP14-like"/>
    <property type="match status" value="1"/>
</dbReference>
<dbReference type="AlphaFoldDB" id="A0A414NXW0"/>
<name>A0A414NXW0_9FIRM</name>
<dbReference type="InterPro" id="IPR036830">
    <property type="entry name" value="PP_kinase_middle_dom_sf"/>
</dbReference>
<keyword evidence="1 8" id="KW-0597">Phosphoprotein</keyword>
<dbReference type="NCBIfam" id="NF003921">
    <property type="entry name" value="PRK05443.2-2"/>
    <property type="match status" value="1"/>
</dbReference>
<feature type="domain" description="Polyphosphate kinase C-terminal" evidence="12">
    <location>
        <begin position="501"/>
        <end position="663"/>
    </location>
</feature>
<dbReference type="InterPro" id="IPR025198">
    <property type="entry name" value="PPK_N_dom"/>
</dbReference>
<feature type="binding site" evidence="8">
    <location>
        <position position="373"/>
    </location>
    <ligand>
        <name>Mg(2+)</name>
        <dbReference type="ChEBI" id="CHEBI:18420"/>
    </ligand>
</feature>
<evidence type="ECO:0000256" key="4">
    <source>
        <dbReference type="ARBA" id="ARBA00022741"/>
    </source>
</evidence>
<feature type="binding site" evidence="8">
    <location>
        <position position="49"/>
    </location>
    <ligand>
        <name>ATP</name>
        <dbReference type="ChEBI" id="CHEBI:30616"/>
    </ligand>
</feature>
<dbReference type="Proteomes" id="UP000283442">
    <property type="component" value="Unassembled WGS sequence"/>
</dbReference>
<evidence type="ECO:0000256" key="6">
    <source>
        <dbReference type="ARBA" id="ARBA00022840"/>
    </source>
</evidence>
<dbReference type="SUPFAM" id="SSF140356">
    <property type="entry name" value="PPK N-terminal domain-like"/>
    <property type="match status" value="1"/>
</dbReference>
<evidence type="ECO:0000256" key="5">
    <source>
        <dbReference type="ARBA" id="ARBA00022777"/>
    </source>
</evidence>
<proteinExistence type="inferred from homology"/>
<evidence type="ECO:0000256" key="8">
    <source>
        <dbReference type="HAMAP-Rule" id="MF_00347"/>
    </source>
</evidence>
<evidence type="ECO:0000259" key="12">
    <source>
        <dbReference type="Pfam" id="PF13090"/>
    </source>
</evidence>
<gene>
    <name evidence="14" type="primary">ppk1</name>
    <name evidence="8" type="synonym">ppk</name>
    <name evidence="14" type="ORF">DW674_03865</name>
</gene>
<comment type="function">
    <text evidence="8 9">Catalyzes the reversible transfer of the terminal phosphate of ATP to form a long-chain polyphosphate (polyP).</text>
</comment>
<feature type="binding site" evidence="8">
    <location>
        <position position="590"/>
    </location>
    <ligand>
        <name>ATP</name>
        <dbReference type="ChEBI" id="CHEBI:30616"/>
    </ligand>
</feature>
<dbReference type="Pfam" id="PF02503">
    <property type="entry name" value="PP_kinase"/>
    <property type="match status" value="1"/>
</dbReference>
<dbReference type="PIRSF" id="PIRSF015589">
    <property type="entry name" value="PP_kinase"/>
    <property type="match status" value="1"/>
</dbReference>
<dbReference type="GO" id="GO:0005524">
    <property type="term" value="F:ATP binding"/>
    <property type="evidence" value="ECO:0007669"/>
    <property type="project" value="UniProtKB-KW"/>
</dbReference>
<feature type="binding site" evidence="8">
    <location>
        <position position="403"/>
    </location>
    <ligand>
        <name>Mg(2+)</name>
        <dbReference type="ChEBI" id="CHEBI:18420"/>
    </ligand>
</feature>
<feature type="domain" description="Polyphosphate kinase C-terminal" evidence="13">
    <location>
        <begin position="329"/>
        <end position="493"/>
    </location>
</feature>
<keyword evidence="4 8" id="KW-0547">Nucleotide-binding</keyword>
<comment type="caution">
    <text evidence="14">The sequence shown here is derived from an EMBL/GenBank/DDBJ whole genome shotgun (WGS) entry which is preliminary data.</text>
</comment>
<evidence type="ECO:0000259" key="10">
    <source>
        <dbReference type="Pfam" id="PF02503"/>
    </source>
</evidence>
<dbReference type="NCBIfam" id="TIGR03705">
    <property type="entry name" value="poly_P_kin"/>
    <property type="match status" value="1"/>
</dbReference>
<feature type="domain" description="Polyphosphate kinase middle" evidence="10">
    <location>
        <begin position="125"/>
        <end position="300"/>
    </location>
</feature>
<dbReference type="Gene3D" id="1.20.58.310">
    <property type="entry name" value="Polyphosphate kinase N-terminal domain"/>
    <property type="match status" value="1"/>
</dbReference>
<feature type="binding site" evidence="8">
    <location>
        <position position="466"/>
    </location>
    <ligand>
        <name>ATP</name>
        <dbReference type="ChEBI" id="CHEBI:30616"/>
    </ligand>
</feature>
<evidence type="ECO:0000313" key="15">
    <source>
        <dbReference type="Proteomes" id="UP000283442"/>
    </source>
</evidence>
<dbReference type="GO" id="GO:0006799">
    <property type="term" value="P:polyphosphate biosynthetic process"/>
    <property type="evidence" value="ECO:0007669"/>
    <property type="project" value="UniProtKB-UniRule"/>
</dbReference>
<dbReference type="InterPro" id="IPR024953">
    <property type="entry name" value="PP_kinase_middle"/>
</dbReference>
<dbReference type="InterPro" id="IPR025200">
    <property type="entry name" value="PPK_C_dom2"/>
</dbReference>
<dbReference type="EC" id="2.7.4.1" evidence="8 9"/>
<protein>
    <recommendedName>
        <fullName evidence="8 9">Polyphosphate kinase</fullName>
        <ecNumber evidence="8 9">2.7.4.1</ecNumber>
    </recommendedName>
    <alternativeName>
        <fullName evidence="8">ATP-polyphosphate phosphotransferase</fullName>
    </alternativeName>
    <alternativeName>
        <fullName evidence="8">Polyphosphoric acid kinase</fullName>
    </alternativeName>
</protein>
<dbReference type="Gene3D" id="3.30.870.10">
    <property type="entry name" value="Endonuclease Chain A"/>
    <property type="match status" value="2"/>
</dbReference>
<keyword evidence="2 8" id="KW-0808">Transferase</keyword>
<evidence type="ECO:0000256" key="1">
    <source>
        <dbReference type="ARBA" id="ARBA00022553"/>
    </source>
</evidence>
<dbReference type="PANTHER" id="PTHR30218:SF0">
    <property type="entry name" value="POLYPHOSPHATE KINASE"/>
    <property type="match status" value="1"/>
</dbReference>
<evidence type="ECO:0000256" key="3">
    <source>
        <dbReference type="ARBA" id="ARBA00022723"/>
    </source>
</evidence>
<feature type="domain" description="Polyphosphate kinase N-terminal" evidence="11">
    <location>
        <begin position="11"/>
        <end position="115"/>
    </location>
</feature>
<dbReference type="FunFam" id="3.30.870.10:FF:000001">
    <property type="entry name" value="Polyphosphate kinase"/>
    <property type="match status" value="1"/>
</dbReference>
<evidence type="ECO:0000256" key="2">
    <source>
        <dbReference type="ARBA" id="ARBA00022679"/>
    </source>
</evidence>
<feature type="binding site" evidence="8">
    <location>
        <position position="562"/>
    </location>
    <ligand>
        <name>ATP</name>
        <dbReference type="ChEBI" id="CHEBI:30616"/>
    </ligand>
</feature>
<dbReference type="CDD" id="cd09165">
    <property type="entry name" value="PLDc_PaPPK1_C1_like"/>
    <property type="match status" value="1"/>
</dbReference>
<dbReference type="CDD" id="cd09168">
    <property type="entry name" value="PLDc_PaPPK1_C2_like"/>
    <property type="match status" value="1"/>
</dbReference>
<comment type="similarity">
    <text evidence="8 9">Belongs to the polyphosphate kinase 1 (PPK1) family.</text>
</comment>
<comment type="PTM">
    <text evidence="8 9">An intermediate of this reaction is the autophosphorylated ppk in which a phosphate is covalently linked to a histidine residue through a N-P bond.</text>
</comment>
<dbReference type="GO" id="GO:0008976">
    <property type="term" value="F:polyphosphate kinase activity"/>
    <property type="evidence" value="ECO:0007669"/>
    <property type="project" value="UniProtKB-UniRule"/>
</dbReference>
<keyword evidence="5 8" id="KW-0418">Kinase</keyword>
<dbReference type="Pfam" id="PF17941">
    <property type="entry name" value="PP_kinase_C_1"/>
    <property type="match status" value="1"/>
</dbReference>
<sequence>MNMDFNDRQYYLNRECTWLSFNQRVLRESTCEDNPLLERLRFIAISCSNLDEFFMIRVAGLKHLIESGVKHHDISGLTPQGQMDAVSRIAHDQMRDIDRCLKATLKELTAHGIRFVQPTDLDAKQELWLTEFFEREIFPVVTPMGIDPSHPFPFLTSKSLNLAVHLKRPEDKEVRLAILPVPVSVLGRLIKVPELQHYLYLEDILSYFAERFFTGYEILETTPFRVTRDADLDIREDVDDLLLEVEKSLEKRRKGAAVRLEIAKAASKETRKTLQKELELDDLDVYTIDGPLGAAFFSSFANIKGYDELRYEPFVPQPSIELAARRTKDIWKAIREKDILVHHPYETFATVENFIRTAADDEAVLAIKQTLYRVSSKSPIISALADAARNGKQVTVLMEVKARFDEENNIIMARRLEEAGCHVIYGILGLKTHSKITMVVRREEDGIRRYCHLATGNYNGSTAKIYTDIGLMTADNEIGVDGSRFFNFLSGFSDPPAWNKLIVAPLNLRETIMAEIDQEIEHAKRGERAYIAAKMNSLLDRLIIAKLYEASAAGVKIDLIVRGICVLRPGLPEISENIHVRSIVGRFLEHSRILYCYNGGREDVFISSADWMPRNLNNRVELMIPIREQDHKDRLHAILQTYLKDNTKAYLMRSDGSYVRASCRKGMTPIGAQKTFMETALSGKTLG</sequence>
<evidence type="ECO:0000256" key="7">
    <source>
        <dbReference type="ARBA" id="ARBA00022842"/>
    </source>
</evidence>
<dbReference type="HAMAP" id="MF_00347">
    <property type="entry name" value="Polyphosphate_kinase"/>
    <property type="match status" value="1"/>
</dbReference>
<organism evidence="14 15">
    <name type="scientific">Mitsuokella multacida</name>
    <dbReference type="NCBI Taxonomy" id="52226"/>
    <lineage>
        <taxon>Bacteria</taxon>
        <taxon>Bacillati</taxon>
        <taxon>Bacillota</taxon>
        <taxon>Negativicutes</taxon>
        <taxon>Selenomonadales</taxon>
        <taxon>Selenomonadaceae</taxon>
        <taxon>Mitsuokella</taxon>
    </lineage>
</organism>
<dbReference type="Pfam" id="PF13089">
    <property type="entry name" value="PP_kinase_N"/>
    <property type="match status" value="1"/>
</dbReference>
<feature type="active site" description="Phosphohistidine intermediate" evidence="8">
    <location>
        <position position="433"/>
    </location>
</feature>
<dbReference type="PANTHER" id="PTHR30218">
    <property type="entry name" value="POLYPHOSPHATE KINASE"/>
    <property type="match status" value="1"/>
</dbReference>
<keyword evidence="6 8" id="KW-0067">ATP-binding</keyword>
<evidence type="ECO:0000256" key="9">
    <source>
        <dbReference type="RuleBase" id="RU003800"/>
    </source>
</evidence>
<dbReference type="OrthoDB" id="9761456at2"/>
<dbReference type="SUPFAM" id="SSF56024">
    <property type="entry name" value="Phospholipase D/nuclease"/>
    <property type="match status" value="2"/>
</dbReference>
<dbReference type="NCBIfam" id="NF003918">
    <property type="entry name" value="PRK05443.1-2"/>
    <property type="match status" value="1"/>
</dbReference>
<dbReference type="InterPro" id="IPR041108">
    <property type="entry name" value="PP_kinase_C_1"/>
</dbReference>
<dbReference type="Pfam" id="PF13090">
    <property type="entry name" value="PP_kinase_C"/>
    <property type="match status" value="1"/>
</dbReference>
<dbReference type="EMBL" id="QRHE01000003">
    <property type="protein sequence ID" value="RHF52320.1"/>
    <property type="molecule type" value="Genomic_DNA"/>
</dbReference>
<evidence type="ECO:0000259" key="11">
    <source>
        <dbReference type="Pfam" id="PF13089"/>
    </source>
</evidence>
<dbReference type="InterPro" id="IPR036832">
    <property type="entry name" value="PPK_N_dom_sf"/>
</dbReference>